<accession>A0A026WFK8</accession>
<dbReference type="Proteomes" id="UP000053097">
    <property type="component" value="Unassembled WGS sequence"/>
</dbReference>
<reference evidence="1 2" key="1">
    <citation type="journal article" date="2014" name="Curr. Biol.">
        <title>The genome of the clonal raider ant Cerapachys biroi.</title>
        <authorList>
            <person name="Oxley P.R."/>
            <person name="Ji L."/>
            <person name="Fetter-Pruneda I."/>
            <person name="McKenzie S.K."/>
            <person name="Li C."/>
            <person name="Hu H."/>
            <person name="Zhang G."/>
            <person name="Kronauer D.J."/>
        </authorList>
    </citation>
    <scope>NUCLEOTIDE SEQUENCE [LARGE SCALE GENOMIC DNA]</scope>
</reference>
<evidence type="ECO:0000313" key="1">
    <source>
        <dbReference type="EMBL" id="EZA54713.1"/>
    </source>
</evidence>
<evidence type="ECO:0000313" key="2">
    <source>
        <dbReference type="Proteomes" id="UP000053097"/>
    </source>
</evidence>
<sequence>MIPYARATYADEYSCTVYSPVSSVEAKNVRSRSLMIPYLKVYSTSVGQIPCWFLGRQNRINR</sequence>
<keyword evidence="2" id="KW-1185">Reference proteome</keyword>
<dbReference type="EMBL" id="KK107238">
    <property type="protein sequence ID" value="EZA54713.1"/>
    <property type="molecule type" value="Genomic_DNA"/>
</dbReference>
<protein>
    <submittedName>
        <fullName evidence="1">Uncharacterized protein</fullName>
    </submittedName>
</protein>
<name>A0A026WFK8_OOCBI</name>
<gene>
    <name evidence="1" type="ORF">X777_04998</name>
</gene>
<dbReference type="AlphaFoldDB" id="A0A026WFK8"/>
<proteinExistence type="predicted"/>
<organism evidence="1 2">
    <name type="scientific">Ooceraea biroi</name>
    <name type="common">Clonal raider ant</name>
    <name type="synonym">Cerapachys biroi</name>
    <dbReference type="NCBI Taxonomy" id="2015173"/>
    <lineage>
        <taxon>Eukaryota</taxon>
        <taxon>Metazoa</taxon>
        <taxon>Ecdysozoa</taxon>
        <taxon>Arthropoda</taxon>
        <taxon>Hexapoda</taxon>
        <taxon>Insecta</taxon>
        <taxon>Pterygota</taxon>
        <taxon>Neoptera</taxon>
        <taxon>Endopterygota</taxon>
        <taxon>Hymenoptera</taxon>
        <taxon>Apocrita</taxon>
        <taxon>Aculeata</taxon>
        <taxon>Formicoidea</taxon>
        <taxon>Formicidae</taxon>
        <taxon>Dorylinae</taxon>
        <taxon>Ooceraea</taxon>
    </lineage>
</organism>